<dbReference type="AlphaFoldDB" id="A0A453CZW0"/>
<reference evidence="1" key="3">
    <citation type="journal article" date="2017" name="Nature">
        <title>Genome sequence of the progenitor of the wheat D genome Aegilops tauschii.</title>
        <authorList>
            <person name="Luo M.C."/>
            <person name="Gu Y.Q."/>
            <person name="Puiu D."/>
            <person name="Wang H."/>
            <person name="Twardziok S.O."/>
            <person name="Deal K.R."/>
            <person name="Huo N."/>
            <person name="Zhu T."/>
            <person name="Wang L."/>
            <person name="Wang Y."/>
            <person name="McGuire P.E."/>
            <person name="Liu S."/>
            <person name="Long H."/>
            <person name="Ramasamy R.K."/>
            <person name="Rodriguez J.C."/>
            <person name="Van S.L."/>
            <person name="Yuan L."/>
            <person name="Wang Z."/>
            <person name="Xia Z."/>
            <person name="Xiao L."/>
            <person name="Anderson O.D."/>
            <person name="Ouyang S."/>
            <person name="Liang Y."/>
            <person name="Zimin A.V."/>
            <person name="Pertea G."/>
            <person name="Qi P."/>
            <person name="Bennetzen J.L."/>
            <person name="Dai X."/>
            <person name="Dawson M.W."/>
            <person name="Muller H.G."/>
            <person name="Kugler K."/>
            <person name="Rivarola-Duarte L."/>
            <person name="Spannagl M."/>
            <person name="Mayer K.F.X."/>
            <person name="Lu F.H."/>
            <person name="Bevan M.W."/>
            <person name="Leroy P."/>
            <person name="Li P."/>
            <person name="You F.M."/>
            <person name="Sun Q."/>
            <person name="Liu Z."/>
            <person name="Lyons E."/>
            <person name="Wicker T."/>
            <person name="Salzberg S.L."/>
            <person name="Devos K.M."/>
            <person name="Dvorak J."/>
        </authorList>
    </citation>
    <scope>NUCLEOTIDE SEQUENCE [LARGE SCALE GENOMIC DNA]</scope>
    <source>
        <strain evidence="1">cv. AL8/78</strain>
    </source>
</reference>
<reference evidence="2" key="1">
    <citation type="journal article" date="2014" name="Science">
        <title>Ancient hybridizations among the ancestral genomes of bread wheat.</title>
        <authorList>
            <consortium name="International Wheat Genome Sequencing Consortium,"/>
            <person name="Marcussen T."/>
            <person name="Sandve S.R."/>
            <person name="Heier L."/>
            <person name="Spannagl M."/>
            <person name="Pfeifer M."/>
            <person name="Jakobsen K.S."/>
            <person name="Wulff B.B."/>
            <person name="Steuernagel B."/>
            <person name="Mayer K.F."/>
            <person name="Olsen O.A."/>
        </authorList>
    </citation>
    <scope>NUCLEOTIDE SEQUENCE [LARGE SCALE GENOMIC DNA]</scope>
    <source>
        <strain evidence="2">cv. AL8/78</strain>
    </source>
</reference>
<protein>
    <submittedName>
        <fullName evidence="1">Uncharacterized protein</fullName>
    </submittedName>
</protein>
<name>A0A453CZW0_AEGTS</name>
<organism evidence="1 2">
    <name type="scientific">Aegilops tauschii subsp. strangulata</name>
    <name type="common">Goatgrass</name>
    <dbReference type="NCBI Taxonomy" id="200361"/>
    <lineage>
        <taxon>Eukaryota</taxon>
        <taxon>Viridiplantae</taxon>
        <taxon>Streptophyta</taxon>
        <taxon>Embryophyta</taxon>
        <taxon>Tracheophyta</taxon>
        <taxon>Spermatophyta</taxon>
        <taxon>Magnoliopsida</taxon>
        <taxon>Liliopsida</taxon>
        <taxon>Poales</taxon>
        <taxon>Poaceae</taxon>
        <taxon>BOP clade</taxon>
        <taxon>Pooideae</taxon>
        <taxon>Triticodae</taxon>
        <taxon>Triticeae</taxon>
        <taxon>Triticinae</taxon>
        <taxon>Aegilops</taxon>
    </lineage>
</organism>
<proteinExistence type="predicted"/>
<accession>A0A453CZW0</accession>
<dbReference type="Gramene" id="AET2Gv21026800.2">
    <property type="protein sequence ID" value="AET2Gv21026800.2"/>
    <property type="gene ID" value="AET2Gv21026800"/>
</dbReference>
<dbReference type="EnsemblPlants" id="AET2Gv21026800.2">
    <property type="protein sequence ID" value="AET2Gv21026800.2"/>
    <property type="gene ID" value="AET2Gv21026800"/>
</dbReference>
<keyword evidence="2" id="KW-1185">Reference proteome</keyword>
<dbReference type="Proteomes" id="UP000015105">
    <property type="component" value="Chromosome 2D"/>
</dbReference>
<sequence length="106" mass="12009">MDTRMCLSMLIVLIKIFSATMKVGFWTTLWEYGRRGKSMLSSKERPYTGGCTKRQDVSCQITPSVKWMPAWPSSAGLMAGLSLLDLLTLSTNFHIPWHLPKQILSE</sequence>
<evidence type="ECO:0000313" key="2">
    <source>
        <dbReference type="Proteomes" id="UP000015105"/>
    </source>
</evidence>
<reference evidence="1" key="5">
    <citation type="journal article" date="2021" name="G3 (Bethesda)">
        <title>Aegilops tauschii genome assembly Aet v5.0 features greater sequence contiguity and improved annotation.</title>
        <authorList>
            <person name="Wang L."/>
            <person name="Zhu T."/>
            <person name="Rodriguez J.C."/>
            <person name="Deal K.R."/>
            <person name="Dubcovsky J."/>
            <person name="McGuire P.E."/>
            <person name="Lux T."/>
            <person name="Spannagl M."/>
            <person name="Mayer K.F.X."/>
            <person name="Baldrich P."/>
            <person name="Meyers B.C."/>
            <person name="Huo N."/>
            <person name="Gu Y.Q."/>
            <person name="Zhou H."/>
            <person name="Devos K.M."/>
            <person name="Bennetzen J.L."/>
            <person name="Unver T."/>
            <person name="Budak H."/>
            <person name="Gulick P.J."/>
            <person name="Galiba G."/>
            <person name="Kalapos B."/>
            <person name="Nelson D.R."/>
            <person name="Li P."/>
            <person name="You F.M."/>
            <person name="Luo M.C."/>
            <person name="Dvorak J."/>
        </authorList>
    </citation>
    <scope>NUCLEOTIDE SEQUENCE [LARGE SCALE GENOMIC DNA]</scope>
    <source>
        <strain evidence="1">cv. AL8/78</strain>
    </source>
</reference>
<reference evidence="1" key="4">
    <citation type="submission" date="2019-03" db="UniProtKB">
        <authorList>
            <consortium name="EnsemblPlants"/>
        </authorList>
    </citation>
    <scope>IDENTIFICATION</scope>
</reference>
<reference evidence="2" key="2">
    <citation type="journal article" date="2017" name="Nat. Plants">
        <title>The Aegilops tauschii genome reveals multiple impacts of transposons.</title>
        <authorList>
            <person name="Zhao G."/>
            <person name="Zou C."/>
            <person name="Li K."/>
            <person name="Wang K."/>
            <person name="Li T."/>
            <person name="Gao L."/>
            <person name="Zhang X."/>
            <person name="Wang H."/>
            <person name="Yang Z."/>
            <person name="Liu X."/>
            <person name="Jiang W."/>
            <person name="Mao L."/>
            <person name="Kong X."/>
            <person name="Jiao Y."/>
            <person name="Jia J."/>
        </authorList>
    </citation>
    <scope>NUCLEOTIDE SEQUENCE [LARGE SCALE GENOMIC DNA]</scope>
    <source>
        <strain evidence="2">cv. AL8/78</strain>
    </source>
</reference>
<evidence type="ECO:0000313" key="1">
    <source>
        <dbReference type="EnsemblPlants" id="AET2Gv21026800.2"/>
    </source>
</evidence>